<evidence type="ECO:0000313" key="2">
    <source>
        <dbReference type="EMBL" id="CEK50894.1"/>
    </source>
</evidence>
<dbReference type="AlphaFoldDB" id="A0A0B6Y457"/>
<dbReference type="EMBL" id="HACG01004029">
    <property type="protein sequence ID" value="CEK50894.1"/>
    <property type="molecule type" value="Transcribed_RNA"/>
</dbReference>
<feature type="compositionally biased region" description="Basic residues" evidence="1">
    <location>
        <begin position="18"/>
        <end position="28"/>
    </location>
</feature>
<feature type="region of interest" description="Disordered" evidence="1">
    <location>
        <begin position="1"/>
        <end position="42"/>
    </location>
</feature>
<sequence length="89" mass="9597">SYSTPTSPCTDFSLHPVPPRRTKSKINKNKLPSDQSKSETILNADETSQATVMSEGINCEDVLTALSKVKVDNCLPQESSSSIHTSSPC</sequence>
<name>A0A0B6Y457_9EUPU</name>
<gene>
    <name evidence="2" type="primary">ORF11945</name>
</gene>
<feature type="compositionally biased region" description="Polar residues" evidence="1">
    <location>
        <begin position="30"/>
        <end position="42"/>
    </location>
</feature>
<feature type="non-terminal residue" evidence="2">
    <location>
        <position position="89"/>
    </location>
</feature>
<evidence type="ECO:0000256" key="1">
    <source>
        <dbReference type="SAM" id="MobiDB-lite"/>
    </source>
</evidence>
<accession>A0A0B6Y457</accession>
<protein>
    <submittedName>
        <fullName evidence="2">Uncharacterized protein</fullName>
    </submittedName>
</protein>
<proteinExistence type="predicted"/>
<feature type="compositionally biased region" description="Polar residues" evidence="1">
    <location>
        <begin position="1"/>
        <end position="10"/>
    </location>
</feature>
<feature type="non-terminal residue" evidence="2">
    <location>
        <position position="1"/>
    </location>
</feature>
<organism evidence="2">
    <name type="scientific">Arion vulgaris</name>
    <dbReference type="NCBI Taxonomy" id="1028688"/>
    <lineage>
        <taxon>Eukaryota</taxon>
        <taxon>Metazoa</taxon>
        <taxon>Spiralia</taxon>
        <taxon>Lophotrochozoa</taxon>
        <taxon>Mollusca</taxon>
        <taxon>Gastropoda</taxon>
        <taxon>Heterobranchia</taxon>
        <taxon>Euthyneura</taxon>
        <taxon>Panpulmonata</taxon>
        <taxon>Eupulmonata</taxon>
        <taxon>Stylommatophora</taxon>
        <taxon>Helicina</taxon>
        <taxon>Arionoidea</taxon>
        <taxon>Arionidae</taxon>
        <taxon>Arion</taxon>
    </lineage>
</organism>
<reference evidence="2" key="1">
    <citation type="submission" date="2014-12" db="EMBL/GenBank/DDBJ databases">
        <title>Insight into the proteome of Arion vulgaris.</title>
        <authorList>
            <person name="Aradska J."/>
            <person name="Bulat T."/>
            <person name="Smidak R."/>
            <person name="Sarate P."/>
            <person name="Gangsoo J."/>
            <person name="Sialana F."/>
            <person name="Bilban M."/>
            <person name="Lubec G."/>
        </authorList>
    </citation>
    <scope>NUCLEOTIDE SEQUENCE</scope>
    <source>
        <tissue evidence="2">Skin</tissue>
    </source>
</reference>